<dbReference type="AlphaFoldDB" id="A0AAD9LK15"/>
<accession>A0AAD9LK15</accession>
<evidence type="ECO:0000313" key="2">
    <source>
        <dbReference type="EMBL" id="KAK1938452.1"/>
    </source>
</evidence>
<proteinExistence type="predicted"/>
<organism evidence="2 3">
    <name type="scientific">Babesia divergens</name>
    <dbReference type="NCBI Taxonomy" id="32595"/>
    <lineage>
        <taxon>Eukaryota</taxon>
        <taxon>Sar</taxon>
        <taxon>Alveolata</taxon>
        <taxon>Apicomplexa</taxon>
        <taxon>Aconoidasida</taxon>
        <taxon>Piroplasmida</taxon>
        <taxon>Babesiidae</taxon>
        <taxon>Babesia</taxon>
    </lineage>
</organism>
<sequence length="758" mass="85936">MTNKRNLDRTEDVNQYPKTSKTEVADNTGAHTLNRIPCTQSSSTKQVLLSDEFKPAITFVPMQVRSRSTNVSTERRVPSIVVPLDSSIQVLRWSDSASPVASSRDSSSSVTGTLPKDPHEVRHKKVVISWDRDKLGKANPLLFPLELPNTVIIKNISNLVSFPVLSIDYGSRFIGLSLHHMGRDEVLKGVLNSGNVEETCSAIYTVVKELIRPPTRFILLVGLPFSRGQVTEGKCLFQTLYNLDFATRLSRYIHRRHLEVYGNWEHILKDKSPTTGDGEVDKRCISCTLELGCCPYNCECAETFVLQPSDYGSATVLGISEEFSSYQTEIFSGNDRARKDSLSSDLIFRSMIEALRSRQISQLPFLVLPSNNNIFRSHAKGDCMLFYKGLCSKILASMKNYLLKTFHWITMVITLRSHVFHEVYVSLLHDLELITLRRMLGVVATQETRIIANLLKNGNTLVPHDVMRLYCMQYVRILSDEHMLVSPNVALFVMYAQVFNEVFNLMQTVQSSGTRITLKQYAINIFEEMCSRFLDDRLCEDHNKFCRGKNRGTCYALSGFCTLRVLLGLVNCNIIMPNNTITSLGSEVFNCIQRYMEIVCTEALKEDPYSAGFTTPTKLMMDTKREESNNVMKNLLTPFEVKSQRNLSPPSTDAQHLGLCLNDDMQMLLKFVIHAIMQIRTAERDQKPFDDCCAIFKSFVRYACSLKLSAPCQEVLWGRIHNICFSDYEEDDVNEDMADIENLVAKRKGARSSKKGLL</sequence>
<feature type="region of interest" description="Disordered" evidence="1">
    <location>
        <begin position="98"/>
        <end position="118"/>
    </location>
</feature>
<reference evidence="2" key="2">
    <citation type="submission" date="2021-05" db="EMBL/GenBank/DDBJ databases">
        <authorList>
            <person name="Pain A."/>
        </authorList>
    </citation>
    <scope>NUCLEOTIDE SEQUENCE</scope>
    <source>
        <strain evidence="2">1802A</strain>
    </source>
</reference>
<protein>
    <submittedName>
        <fullName evidence="2">Uncharacterized protein</fullName>
    </submittedName>
</protein>
<gene>
    <name evidence="2" type="ORF">X943_001312</name>
</gene>
<comment type="caution">
    <text evidence="2">The sequence shown here is derived from an EMBL/GenBank/DDBJ whole genome shotgun (WGS) entry which is preliminary data.</text>
</comment>
<name>A0AAD9LK15_BABDI</name>
<evidence type="ECO:0000313" key="3">
    <source>
        <dbReference type="Proteomes" id="UP001195914"/>
    </source>
</evidence>
<keyword evidence="3" id="KW-1185">Reference proteome</keyword>
<feature type="region of interest" description="Disordered" evidence="1">
    <location>
        <begin position="1"/>
        <end position="28"/>
    </location>
</feature>
<evidence type="ECO:0000256" key="1">
    <source>
        <dbReference type="SAM" id="MobiDB-lite"/>
    </source>
</evidence>
<reference evidence="2" key="1">
    <citation type="journal article" date="2014" name="Nucleic Acids Res.">
        <title>The evolutionary dynamics of variant antigen genes in Babesia reveal a history of genomic innovation underlying host-parasite interaction.</title>
        <authorList>
            <person name="Jackson A.P."/>
            <person name="Otto T.D."/>
            <person name="Darby A."/>
            <person name="Ramaprasad A."/>
            <person name="Xia D."/>
            <person name="Echaide I.E."/>
            <person name="Farber M."/>
            <person name="Gahlot S."/>
            <person name="Gamble J."/>
            <person name="Gupta D."/>
            <person name="Gupta Y."/>
            <person name="Jackson L."/>
            <person name="Malandrin L."/>
            <person name="Malas T.B."/>
            <person name="Moussa E."/>
            <person name="Nair M."/>
            <person name="Reid A.J."/>
            <person name="Sanders M."/>
            <person name="Sharma J."/>
            <person name="Tracey A."/>
            <person name="Quail M.A."/>
            <person name="Weir W."/>
            <person name="Wastling J.M."/>
            <person name="Hall N."/>
            <person name="Willadsen P."/>
            <person name="Lingelbach K."/>
            <person name="Shiels B."/>
            <person name="Tait A."/>
            <person name="Berriman M."/>
            <person name="Allred D.R."/>
            <person name="Pain A."/>
        </authorList>
    </citation>
    <scope>NUCLEOTIDE SEQUENCE</scope>
    <source>
        <strain evidence="2">1802A</strain>
    </source>
</reference>
<feature type="compositionally biased region" description="Basic and acidic residues" evidence="1">
    <location>
        <begin position="1"/>
        <end position="12"/>
    </location>
</feature>
<feature type="compositionally biased region" description="Low complexity" evidence="1">
    <location>
        <begin position="98"/>
        <end position="110"/>
    </location>
</feature>
<dbReference type="Proteomes" id="UP001195914">
    <property type="component" value="Unassembled WGS sequence"/>
</dbReference>
<dbReference type="EMBL" id="JAHBMH010000024">
    <property type="protein sequence ID" value="KAK1938452.1"/>
    <property type="molecule type" value="Genomic_DNA"/>
</dbReference>